<organism evidence="1 2">
    <name type="scientific">Cucurbita argyrosperma subsp. sororia</name>
    <dbReference type="NCBI Taxonomy" id="37648"/>
    <lineage>
        <taxon>Eukaryota</taxon>
        <taxon>Viridiplantae</taxon>
        <taxon>Streptophyta</taxon>
        <taxon>Embryophyta</taxon>
        <taxon>Tracheophyta</taxon>
        <taxon>Spermatophyta</taxon>
        <taxon>Magnoliopsida</taxon>
        <taxon>eudicotyledons</taxon>
        <taxon>Gunneridae</taxon>
        <taxon>Pentapetalae</taxon>
        <taxon>rosids</taxon>
        <taxon>fabids</taxon>
        <taxon>Cucurbitales</taxon>
        <taxon>Cucurbitaceae</taxon>
        <taxon>Cucurbiteae</taxon>
        <taxon>Cucurbita</taxon>
    </lineage>
</organism>
<dbReference type="Proteomes" id="UP000685013">
    <property type="component" value="Chromosome 14"/>
</dbReference>
<protein>
    <submittedName>
        <fullName evidence="1">Uncharacterized protein</fullName>
    </submittedName>
</protein>
<name>A0AAV6MGY8_9ROSI</name>
<feature type="non-terminal residue" evidence="1">
    <location>
        <position position="1"/>
    </location>
</feature>
<comment type="caution">
    <text evidence="1">The sequence shown here is derived from an EMBL/GenBank/DDBJ whole genome shotgun (WGS) entry which is preliminary data.</text>
</comment>
<dbReference type="AlphaFoldDB" id="A0AAV6MGY8"/>
<evidence type="ECO:0000313" key="1">
    <source>
        <dbReference type="EMBL" id="KAG6581404.1"/>
    </source>
</evidence>
<reference evidence="1 2" key="1">
    <citation type="journal article" date="2021" name="Hortic Res">
        <title>The domestication of Cucurbita argyrosperma as revealed by the genome of its wild relative.</title>
        <authorList>
            <person name="Barrera-Redondo J."/>
            <person name="Sanchez-de la Vega G."/>
            <person name="Aguirre-Liguori J.A."/>
            <person name="Castellanos-Morales G."/>
            <person name="Gutierrez-Guerrero Y.T."/>
            <person name="Aguirre-Dugua X."/>
            <person name="Aguirre-Planter E."/>
            <person name="Tenaillon M.I."/>
            <person name="Lira-Saade R."/>
            <person name="Eguiarte L.E."/>
        </authorList>
    </citation>
    <scope>NUCLEOTIDE SEQUENCE [LARGE SCALE GENOMIC DNA]</scope>
    <source>
        <strain evidence="1">JBR-2021</strain>
    </source>
</reference>
<dbReference type="EMBL" id="JAGKQH010000014">
    <property type="protein sequence ID" value="KAG6581404.1"/>
    <property type="molecule type" value="Genomic_DNA"/>
</dbReference>
<keyword evidence="2" id="KW-1185">Reference proteome</keyword>
<gene>
    <name evidence="1" type="ORF">SDJN03_21406</name>
</gene>
<proteinExistence type="predicted"/>
<accession>A0AAV6MGY8</accession>
<evidence type="ECO:0000313" key="2">
    <source>
        <dbReference type="Proteomes" id="UP000685013"/>
    </source>
</evidence>
<sequence length="99" mass="11493">MSLFGGKQYIQQGGATESKLSWIIKSEKEGEENMRKLERGGIVYLNSWEAQAREGLENEKRYMEKERPAVNSILILQFRVVPFPFFSLELQLYVTESES</sequence>